<protein>
    <submittedName>
        <fullName evidence="5">Short-chain dehydrogenase</fullName>
    </submittedName>
</protein>
<reference evidence="5 6" key="1">
    <citation type="journal article" date="2010" name="Int. J. Syst. Evol. Microbiol.">
        <title>Sphingopyxis bauzanensis sp. nov., a psychrophilic bacterium isolated from soil.</title>
        <authorList>
            <person name="Zhang D.C."/>
            <person name="Liu H.C."/>
            <person name="Xin Y.H."/>
            <person name="Zhou Y.G."/>
            <person name="Schinner F."/>
            <person name="Margesin R."/>
        </authorList>
    </citation>
    <scope>NUCLEOTIDE SEQUENCE [LARGE SCALE GENOMIC DNA]</scope>
    <source>
        <strain evidence="5 6">DSM 22271</strain>
    </source>
</reference>
<evidence type="ECO:0000259" key="4">
    <source>
        <dbReference type="SMART" id="SM00822"/>
    </source>
</evidence>
<dbReference type="SUPFAM" id="SSF51735">
    <property type="entry name" value="NAD(P)-binding Rossmann-fold domains"/>
    <property type="match status" value="1"/>
</dbReference>
<dbReference type="PANTHER" id="PTHR45024:SF2">
    <property type="entry name" value="SCP2 DOMAIN-CONTAINING PROTEIN"/>
    <property type="match status" value="1"/>
</dbReference>
<accession>A0A246JWX4</accession>
<feature type="domain" description="Ketoreductase" evidence="4">
    <location>
        <begin position="7"/>
        <end position="203"/>
    </location>
</feature>
<dbReference type="PRINTS" id="PR00081">
    <property type="entry name" value="GDHRDH"/>
</dbReference>
<name>A0A246JWX4_9SPHN</name>
<dbReference type="SMART" id="SM00822">
    <property type="entry name" value="PKS_KR"/>
    <property type="match status" value="1"/>
</dbReference>
<gene>
    <name evidence="5" type="ORF">CDQ92_06650</name>
</gene>
<sequence>MGLLDGKVAIVTGAGGGLGRAYALLMSREGAKIVVNDYGVPSAGGDPVSDSANEAVREIVAAGGEAVANAADVGTIAGGLSIFETAMSAFGRADILVNNAGILRDRTLIKMDEADWDDVMHVHLKGTFCVTKPIFAWMRENGGGVVVNTTSTSGLSGKFGQGNYGAAKGGVWGFSNTLALEGQKYGIRVWTLAPAANTRLTEAVTDDAYKAVYTTDRVAAVVLYMVSSLSGDQTGKTIVAGGGIVREVRLERGPALLPEADFSAHTMAEAVEKGLVMLPRDEGSPSLMRPDRA</sequence>
<dbReference type="PROSITE" id="PS00061">
    <property type="entry name" value="ADH_SHORT"/>
    <property type="match status" value="1"/>
</dbReference>
<dbReference type="PRINTS" id="PR00080">
    <property type="entry name" value="SDRFAMILY"/>
</dbReference>
<dbReference type="Gene3D" id="3.40.50.720">
    <property type="entry name" value="NAD(P)-binding Rossmann-like Domain"/>
    <property type="match status" value="2"/>
</dbReference>
<evidence type="ECO:0000256" key="3">
    <source>
        <dbReference type="RuleBase" id="RU000363"/>
    </source>
</evidence>
<keyword evidence="2" id="KW-0560">Oxidoreductase</keyword>
<dbReference type="EMBL" id="NISK01000002">
    <property type="protein sequence ID" value="OWQ97587.1"/>
    <property type="molecule type" value="Genomic_DNA"/>
</dbReference>
<dbReference type="Proteomes" id="UP000197361">
    <property type="component" value="Unassembled WGS sequence"/>
</dbReference>
<evidence type="ECO:0000313" key="6">
    <source>
        <dbReference type="Proteomes" id="UP000197361"/>
    </source>
</evidence>
<dbReference type="InterPro" id="IPR002347">
    <property type="entry name" value="SDR_fam"/>
</dbReference>
<dbReference type="InterPro" id="IPR036291">
    <property type="entry name" value="NAD(P)-bd_dom_sf"/>
</dbReference>
<dbReference type="InterPro" id="IPR051687">
    <property type="entry name" value="Peroxisomal_Beta-Oxidation"/>
</dbReference>
<evidence type="ECO:0000256" key="1">
    <source>
        <dbReference type="ARBA" id="ARBA00006484"/>
    </source>
</evidence>
<dbReference type="OrthoDB" id="9804774at2"/>
<comment type="caution">
    <text evidence="5">The sequence shown here is derived from an EMBL/GenBank/DDBJ whole genome shotgun (WGS) entry which is preliminary data.</text>
</comment>
<organism evidence="5 6">
    <name type="scientific">Sphingopyxis bauzanensis</name>
    <dbReference type="NCBI Taxonomy" id="651663"/>
    <lineage>
        <taxon>Bacteria</taxon>
        <taxon>Pseudomonadati</taxon>
        <taxon>Pseudomonadota</taxon>
        <taxon>Alphaproteobacteria</taxon>
        <taxon>Sphingomonadales</taxon>
        <taxon>Sphingomonadaceae</taxon>
        <taxon>Sphingopyxis</taxon>
    </lineage>
</organism>
<evidence type="ECO:0000313" key="5">
    <source>
        <dbReference type="EMBL" id="OWQ97587.1"/>
    </source>
</evidence>
<dbReference type="AlphaFoldDB" id="A0A246JWX4"/>
<dbReference type="RefSeq" id="WP_088441435.1">
    <property type="nucleotide sequence ID" value="NZ_BMMC01000014.1"/>
</dbReference>
<evidence type="ECO:0000256" key="2">
    <source>
        <dbReference type="ARBA" id="ARBA00023002"/>
    </source>
</evidence>
<dbReference type="InterPro" id="IPR020904">
    <property type="entry name" value="Sc_DH/Rdtase_CS"/>
</dbReference>
<dbReference type="PANTHER" id="PTHR45024">
    <property type="entry name" value="DEHYDROGENASES, SHORT CHAIN"/>
    <property type="match status" value="1"/>
</dbReference>
<dbReference type="GO" id="GO:0016491">
    <property type="term" value="F:oxidoreductase activity"/>
    <property type="evidence" value="ECO:0007669"/>
    <property type="project" value="UniProtKB-KW"/>
</dbReference>
<keyword evidence="6" id="KW-1185">Reference proteome</keyword>
<dbReference type="Pfam" id="PF00106">
    <property type="entry name" value="adh_short"/>
    <property type="match status" value="1"/>
</dbReference>
<comment type="similarity">
    <text evidence="1 3">Belongs to the short-chain dehydrogenases/reductases (SDR) family.</text>
</comment>
<dbReference type="InterPro" id="IPR057326">
    <property type="entry name" value="KR_dom"/>
</dbReference>
<proteinExistence type="inferred from homology"/>